<feature type="transmembrane region" description="Helical" evidence="6">
    <location>
        <begin position="153"/>
        <end position="173"/>
    </location>
</feature>
<reference evidence="7" key="2">
    <citation type="submission" date="2015-02" db="UniProtKB">
        <authorList>
            <consortium name="EnsemblMetazoa"/>
        </authorList>
    </citation>
    <scope>IDENTIFICATION</scope>
</reference>
<evidence type="ECO:0000256" key="1">
    <source>
        <dbReference type="ARBA" id="ARBA00004141"/>
    </source>
</evidence>
<dbReference type="InterPro" id="IPR036259">
    <property type="entry name" value="MFS_trans_sf"/>
</dbReference>
<reference evidence="8" key="1">
    <citation type="submission" date="2011-05" db="EMBL/GenBank/DDBJ databases">
        <authorList>
            <person name="Richards S.R."/>
            <person name="Qu J."/>
            <person name="Jiang H."/>
            <person name="Jhangiani S.N."/>
            <person name="Agravi P."/>
            <person name="Goodspeed R."/>
            <person name="Gross S."/>
            <person name="Mandapat C."/>
            <person name="Jackson L."/>
            <person name="Mathew T."/>
            <person name="Pu L."/>
            <person name="Thornton R."/>
            <person name="Saada N."/>
            <person name="Wilczek-Boney K.B."/>
            <person name="Lee S."/>
            <person name="Kovar C."/>
            <person name="Wu Y."/>
            <person name="Scherer S.E."/>
            <person name="Worley K.C."/>
            <person name="Muzny D.M."/>
            <person name="Gibbs R."/>
        </authorList>
    </citation>
    <scope>NUCLEOTIDE SEQUENCE</scope>
    <source>
        <strain evidence="8">Brora</strain>
    </source>
</reference>
<feature type="transmembrane region" description="Helical" evidence="6">
    <location>
        <begin position="366"/>
        <end position="392"/>
    </location>
</feature>
<dbReference type="EnsemblMetazoa" id="SMAR004046-RA">
    <property type="protein sequence ID" value="SMAR004046-PA"/>
    <property type="gene ID" value="SMAR004046"/>
</dbReference>
<feature type="transmembrane region" description="Helical" evidence="6">
    <location>
        <begin position="123"/>
        <end position="141"/>
    </location>
</feature>
<dbReference type="STRING" id="126957.T1ISH1"/>
<protein>
    <recommendedName>
        <fullName evidence="9">Major facilitator superfamily (MFS) profile domain-containing protein</fullName>
    </recommendedName>
</protein>
<evidence type="ECO:0000256" key="6">
    <source>
        <dbReference type="SAM" id="Phobius"/>
    </source>
</evidence>
<dbReference type="InterPro" id="IPR049680">
    <property type="entry name" value="FLVCR1-2_SLC49-like"/>
</dbReference>
<dbReference type="Pfam" id="PF07690">
    <property type="entry name" value="MFS_1"/>
    <property type="match status" value="1"/>
</dbReference>
<keyword evidence="8" id="KW-1185">Reference proteome</keyword>
<feature type="compositionally biased region" description="Basic and acidic residues" evidence="5">
    <location>
        <begin position="559"/>
        <end position="568"/>
    </location>
</feature>
<feature type="transmembrane region" description="Helical" evidence="6">
    <location>
        <begin position="93"/>
        <end position="111"/>
    </location>
</feature>
<dbReference type="SUPFAM" id="SSF103473">
    <property type="entry name" value="MFS general substrate transporter"/>
    <property type="match status" value="1"/>
</dbReference>
<keyword evidence="3 6" id="KW-1133">Transmembrane helix</keyword>
<keyword evidence="2 6" id="KW-0812">Transmembrane</keyword>
<feature type="transmembrane region" description="Helical" evidence="6">
    <location>
        <begin position="60"/>
        <end position="87"/>
    </location>
</feature>
<dbReference type="GO" id="GO:0016020">
    <property type="term" value="C:membrane"/>
    <property type="evidence" value="ECO:0007669"/>
    <property type="project" value="UniProtKB-SubCell"/>
</dbReference>
<evidence type="ECO:0000256" key="2">
    <source>
        <dbReference type="ARBA" id="ARBA00022692"/>
    </source>
</evidence>
<dbReference type="AlphaFoldDB" id="T1ISH1"/>
<evidence type="ECO:0000313" key="7">
    <source>
        <dbReference type="EnsemblMetazoa" id="SMAR004046-PA"/>
    </source>
</evidence>
<dbReference type="PANTHER" id="PTHR10924">
    <property type="entry name" value="MAJOR FACILITATOR SUPERFAMILY PROTEIN-RELATED"/>
    <property type="match status" value="1"/>
</dbReference>
<feature type="transmembrane region" description="Helical" evidence="6">
    <location>
        <begin position="29"/>
        <end position="48"/>
    </location>
</feature>
<feature type="transmembrane region" description="Helical" evidence="6">
    <location>
        <begin position="412"/>
        <end position="432"/>
    </location>
</feature>
<name>T1ISH1_STRMM</name>
<feature type="transmembrane region" description="Helical" evidence="6">
    <location>
        <begin position="194"/>
        <end position="214"/>
    </location>
</feature>
<dbReference type="Gene3D" id="1.20.1250.20">
    <property type="entry name" value="MFS general substrate transporter like domains"/>
    <property type="match status" value="1"/>
</dbReference>
<dbReference type="OMA" id="CAYPFIM"/>
<evidence type="ECO:0000256" key="5">
    <source>
        <dbReference type="SAM" id="MobiDB-lite"/>
    </source>
</evidence>
<feature type="transmembrane region" description="Helical" evidence="6">
    <location>
        <begin position="331"/>
        <end position="354"/>
    </location>
</feature>
<sequence>MYFQLGSNPAVVPKKKFVSESLSEFHGCLIMEQNWLGCFILFIIITSFPTKPLIVYSSRWIVLAFVMALNLLWISFAPISNAAAIYYDVTIDAINWLSTVVFVVTIPFIVIASKLSNSKELKFMVPIYAGALSNIIGAAVRVVGSLDNIPKPYLFYLTMAGQIIIAMGQPFIYSIPTRVSEVWFPDNQRTISTTAIAMANPLGCALSNIISPIILEHHGIFYICHLLMNLQNVFWTVCACIFGLGTFVLIRDSKPPTPPSLSANTLERNQSYGVSIKQLFMNSQYIILIVVTGIVYGAVSGIQTLIDQFLCQKGYSNVCYGKAFNRMEKEFAGLCGMLLNGIGIIGAVVFGVIADKTKKLEELTKISFGGGAISGAVLVMVSFIMFGFFVMATFPLALELAAETTYPVNETLSAGFVIISGQILSILFIIVLDCIGGSLKQKDLLIQTCTTSDDTSKIQDMTNAEYLVSVCLTLGLTIFSSDVRLATTWAGNKYFKFYANNPFIVKALFKTTLICWRLFTKLLFIADLHDDTSYYYYAIATASLSNRLPSRTKRKHRTNQMEENKLTENQKNVMKNLKTETEKLMHKKDRN</sequence>
<comment type="subcellular location">
    <subcellularLocation>
        <location evidence="1">Membrane</location>
        <topology evidence="1">Multi-pass membrane protein</topology>
    </subcellularLocation>
</comment>
<dbReference type="GO" id="GO:0022857">
    <property type="term" value="F:transmembrane transporter activity"/>
    <property type="evidence" value="ECO:0007669"/>
    <property type="project" value="InterPro"/>
</dbReference>
<keyword evidence="4 6" id="KW-0472">Membrane</keyword>
<feature type="transmembrane region" description="Helical" evidence="6">
    <location>
        <begin position="220"/>
        <end position="250"/>
    </location>
</feature>
<evidence type="ECO:0000313" key="8">
    <source>
        <dbReference type="Proteomes" id="UP000014500"/>
    </source>
</evidence>
<feature type="transmembrane region" description="Helical" evidence="6">
    <location>
        <begin position="285"/>
        <end position="306"/>
    </location>
</feature>
<dbReference type="InterPro" id="IPR011701">
    <property type="entry name" value="MFS"/>
</dbReference>
<dbReference type="Proteomes" id="UP000014500">
    <property type="component" value="Unassembled WGS sequence"/>
</dbReference>
<dbReference type="HOGENOM" id="CLU_461791_0_0_1"/>
<dbReference type="eggNOG" id="KOG2563">
    <property type="taxonomic scope" value="Eukaryota"/>
</dbReference>
<accession>T1ISH1</accession>
<feature type="region of interest" description="Disordered" evidence="5">
    <location>
        <begin position="549"/>
        <end position="571"/>
    </location>
</feature>
<dbReference type="EMBL" id="JH431432">
    <property type="status" value="NOT_ANNOTATED_CDS"/>
    <property type="molecule type" value="Genomic_DNA"/>
</dbReference>
<dbReference type="PhylomeDB" id="T1ISH1"/>
<evidence type="ECO:0000256" key="3">
    <source>
        <dbReference type="ARBA" id="ARBA00022989"/>
    </source>
</evidence>
<proteinExistence type="predicted"/>
<organism evidence="7 8">
    <name type="scientific">Strigamia maritima</name>
    <name type="common">European centipede</name>
    <name type="synonym">Geophilus maritimus</name>
    <dbReference type="NCBI Taxonomy" id="126957"/>
    <lineage>
        <taxon>Eukaryota</taxon>
        <taxon>Metazoa</taxon>
        <taxon>Ecdysozoa</taxon>
        <taxon>Arthropoda</taxon>
        <taxon>Myriapoda</taxon>
        <taxon>Chilopoda</taxon>
        <taxon>Pleurostigmophora</taxon>
        <taxon>Geophilomorpha</taxon>
        <taxon>Linotaeniidae</taxon>
        <taxon>Strigamia</taxon>
    </lineage>
</organism>
<evidence type="ECO:0008006" key="9">
    <source>
        <dbReference type="Google" id="ProtNLM"/>
    </source>
</evidence>
<dbReference type="PANTHER" id="PTHR10924:SF6">
    <property type="entry name" value="SOLUTE CARRIER FAMILY 49 MEMBER A3"/>
    <property type="match status" value="1"/>
</dbReference>
<evidence type="ECO:0000256" key="4">
    <source>
        <dbReference type="ARBA" id="ARBA00023136"/>
    </source>
</evidence>